<dbReference type="GO" id="GO:0032454">
    <property type="term" value="F:histone H3K9 demethylase activity"/>
    <property type="evidence" value="ECO:0007669"/>
    <property type="project" value="TreeGrafter"/>
</dbReference>
<dbReference type="PROSITE" id="PS51183">
    <property type="entry name" value="JMJN"/>
    <property type="match status" value="1"/>
</dbReference>
<dbReference type="RefSeq" id="XP_044555830.1">
    <property type="nucleotide sequence ID" value="XM_044693258.1"/>
</dbReference>
<keyword evidence="5" id="KW-1185">Reference proteome</keyword>
<dbReference type="GO" id="GO:0000785">
    <property type="term" value="C:chromatin"/>
    <property type="evidence" value="ECO:0007669"/>
    <property type="project" value="TreeGrafter"/>
</dbReference>
<dbReference type="PANTHER" id="PTHR10694:SF7">
    <property type="entry name" value="[HISTONE H3]-TRIMETHYL-L-LYSINE(9) DEMETHYLASE"/>
    <property type="match status" value="1"/>
</dbReference>
<dbReference type="InterPro" id="IPR003347">
    <property type="entry name" value="JmjC_dom"/>
</dbReference>
<dbReference type="GeneID" id="68096155"/>
<dbReference type="Proteomes" id="UP000816034">
    <property type="component" value="Unassembled WGS sequence"/>
</dbReference>
<dbReference type="GO" id="GO:0010468">
    <property type="term" value="P:regulation of gene expression"/>
    <property type="evidence" value="ECO:0007669"/>
    <property type="project" value="TreeGrafter"/>
</dbReference>
<evidence type="ECO:0000259" key="3">
    <source>
        <dbReference type="PROSITE" id="PS51184"/>
    </source>
</evidence>
<dbReference type="PANTHER" id="PTHR10694">
    <property type="entry name" value="LYSINE-SPECIFIC DEMETHYLASE"/>
    <property type="match status" value="1"/>
</dbReference>
<dbReference type="Pfam" id="PF02373">
    <property type="entry name" value="JmjC"/>
    <property type="match status" value="1"/>
</dbReference>
<gene>
    <name evidence="4" type="ORF">C9374_003700</name>
</gene>
<evidence type="ECO:0000259" key="2">
    <source>
        <dbReference type="PROSITE" id="PS51183"/>
    </source>
</evidence>
<organism evidence="4 5">
    <name type="scientific">Naegleria lovaniensis</name>
    <name type="common">Amoeba</name>
    <dbReference type="NCBI Taxonomy" id="51637"/>
    <lineage>
        <taxon>Eukaryota</taxon>
        <taxon>Discoba</taxon>
        <taxon>Heterolobosea</taxon>
        <taxon>Tetramitia</taxon>
        <taxon>Eutetramitia</taxon>
        <taxon>Vahlkampfiidae</taxon>
        <taxon>Naegleria</taxon>
    </lineage>
</organism>
<reference evidence="4 5" key="1">
    <citation type="journal article" date="2018" name="BMC Genomics">
        <title>The genome of Naegleria lovaniensis, the basis for a comparative approach to unravel pathogenicity factors of the human pathogenic amoeba N. fowleri.</title>
        <authorList>
            <person name="Liechti N."/>
            <person name="Schurch N."/>
            <person name="Bruggmann R."/>
            <person name="Wittwer M."/>
        </authorList>
    </citation>
    <scope>NUCLEOTIDE SEQUENCE [LARGE SCALE GENOMIC DNA]</scope>
    <source>
        <strain evidence="4 5">ATCC 30569</strain>
    </source>
</reference>
<feature type="domain" description="JmjC" evidence="3">
    <location>
        <begin position="146"/>
        <end position="312"/>
    </location>
</feature>
<dbReference type="Gene3D" id="2.60.120.650">
    <property type="entry name" value="Cupin"/>
    <property type="match status" value="1"/>
</dbReference>
<dbReference type="EMBL" id="PYSW02000001">
    <property type="protein sequence ID" value="KAG2393936.1"/>
    <property type="molecule type" value="Genomic_DNA"/>
</dbReference>
<feature type="region of interest" description="Disordered" evidence="1">
    <location>
        <begin position="444"/>
        <end position="502"/>
    </location>
</feature>
<protein>
    <submittedName>
        <fullName evidence="4">Uncharacterized protein</fullName>
    </submittedName>
</protein>
<dbReference type="SUPFAM" id="SSF51197">
    <property type="entry name" value="Clavaminate synthase-like"/>
    <property type="match status" value="1"/>
</dbReference>
<evidence type="ECO:0000313" key="5">
    <source>
        <dbReference type="Proteomes" id="UP000816034"/>
    </source>
</evidence>
<evidence type="ECO:0000256" key="1">
    <source>
        <dbReference type="SAM" id="MobiDB-lite"/>
    </source>
</evidence>
<name>A0AA88KS69_NAELO</name>
<accession>A0AA88KS69</accession>
<comment type="caution">
    <text evidence="4">The sequence shown here is derived from an EMBL/GenBank/DDBJ whole genome shotgun (WGS) entry which is preliminary data.</text>
</comment>
<dbReference type="InterPro" id="IPR003349">
    <property type="entry name" value="JmjN"/>
</dbReference>
<dbReference type="SMART" id="SM00545">
    <property type="entry name" value="JmjN"/>
    <property type="match status" value="1"/>
</dbReference>
<feature type="compositionally biased region" description="Acidic residues" evidence="1">
    <location>
        <begin position="450"/>
        <end position="461"/>
    </location>
</feature>
<proteinExistence type="predicted"/>
<feature type="domain" description="JmjN" evidence="2">
    <location>
        <begin position="14"/>
        <end position="56"/>
    </location>
</feature>
<dbReference type="SMART" id="SM00558">
    <property type="entry name" value="JmjC"/>
    <property type="match status" value="1"/>
</dbReference>
<dbReference type="GO" id="GO:0005634">
    <property type="term" value="C:nucleus"/>
    <property type="evidence" value="ECO:0007669"/>
    <property type="project" value="TreeGrafter"/>
</dbReference>
<sequence>MSLNLSHTSGYDSVPVLTPTMEEMADFQGYIDRVVDPACSYGGICKVIPPKEWKPHHFTMDQIDFEIATPVKQFVDGVKGIFQLYLEESKPTTFKKWPKVVTEKAPPLPSLTTLEEQVDWMERKVWKNVAFQAPLYGSDLYGTLFVDPKTPWNLNTLDSVLSRILKKQGITLPGINSPYLYVGSYKSFFAWHCEDLDLYSINYMHFGSPKVWYTIPFPYKTKFEELVKKTFPEQFKQCSQFLRHKTTLISPFTLKEHGIKVTRVTQLPGEFIITLPGSYHQGFNWDINVNEAVNFATKRWLPIGKVCERCQCDPDTVRINLDVPLDDIDVDPLSCSTTDLNVAPFDTSTNQFSISNAAESYRALLLHNDLGIVPHQLQPSDQAIISKYYDEINASYNYPYNNHTKVYTNQEIEDPNVVKSEFELPDQMKVVSHNPKCLTIRITTAPSEQPLEEEELDDEEYTPTRKKKRNSKSTSSKKKLKKGASGPVGIVKKERTSSSVGQVPCDNAIIKSQHHPLNAKFFARARLLRK</sequence>
<dbReference type="AlphaFoldDB" id="A0AA88KS69"/>
<evidence type="ECO:0000313" key="4">
    <source>
        <dbReference type="EMBL" id="KAG2393936.1"/>
    </source>
</evidence>
<dbReference type="PROSITE" id="PS51184">
    <property type="entry name" value="JMJC"/>
    <property type="match status" value="1"/>
</dbReference>
<feature type="compositionally biased region" description="Basic residues" evidence="1">
    <location>
        <begin position="464"/>
        <end position="482"/>
    </location>
</feature>
<dbReference type="Pfam" id="PF02375">
    <property type="entry name" value="JmjN"/>
    <property type="match status" value="1"/>
</dbReference>
<dbReference type="GO" id="GO:0051864">
    <property type="term" value="F:histone H3K36 demethylase activity"/>
    <property type="evidence" value="ECO:0007669"/>
    <property type="project" value="TreeGrafter"/>
</dbReference>